<dbReference type="Proteomes" id="UP000198211">
    <property type="component" value="Unassembled WGS sequence"/>
</dbReference>
<dbReference type="OrthoDB" id="124004at2759"/>
<proteinExistence type="predicted"/>
<sequence length="111" mass="12948">MWTGKKQSITQHSLSVPATTLFLMHHLANYLSKRRFDAILADNDRENDKRLEHFYQLGEQVMVRVPKQFRSKLRAVANGLYTIRHIHQNGAVTIDRGSTTERLSIRRIFPC</sequence>
<evidence type="ECO:0000313" key="2">
    <source>
        <dbReference type="Proteomes" id="UP000198211"/>
    </source>
</evidence>
<evidence type="ECO:0000313" key="1">
    <source>
        <dbReference type="EMBL" id="OWY96983.1"/>
    </source>
</evidence>
<protein>
    <recommendedName>
        <fullName evidence="3">Pol Polyprotein</fullName>
    </recommendedName>
</protein>
<dbReference type="EMBL" id="NBNE01010984">
    <property type="protein sequence ID" value="OWY96983.1"/>
    <property type="molecule type" value="Genomic_DNA"/>
</dbReference>
<dbReference type="AlphaFoldDB" id="A0A225UVA0"/>
<gene>
    <name evidence="1" type="ORF">PHMEG_00032599</name>
</gene>
<keyword evidence="2" id="KW-1185">Reference proteome</keyword>
<name>A0A225UVA0_9STRA</name>
<comment type="caution">
    <text evidence="1">The sequence shown here is derived from an EMBL/GenBank/DDBJ whole genome shotgun (WGS) entry which is preliminary data.</text>
</comment>
<reference evidence="2" key="1">
    <citation type="submission" date="2017-03" db="EMBL/GenBank/DDBJ databases">
        <title>Phytopthora megakarya and P. palmivora, two closely related causual agents of cacao black pod achieved similar genome size and gene model numbers by different mechanisms.</title>
        <authorList>
            <person name="Ali S."/>
            <person name="Shao J."/>
            <person name="Larry D.J."/>
            <person name="Kronmiller B."/>
            <person name="Shen D."/>
            <person name="Strem M.D."/>
            <person name="Melnick R.L."/>
            <person name="Guiltinan M.J."/>
            <person name="Tyler B.M."/>
            <person name="Meinhardt L.W."/>
            <person name="Bailey B.A."/>
        </authorList>
    </citation>
    <scope>NUCLEOTIDE SEQUENCE [LARGE SCALE GENOMIC DNA]</scope>
    <source>
        <strain evidence="2">zdho120</strain>
    </source>
</reference>
<organism evidence="1 2">
    <name type="scientific">Phytophthora megakarya</name>
    <dbReference type="NCBI Taxonomy" id="4795"/>
    <lineage>
        <taxon>Eukaryota</taxon>
        <taxon>Sar</taxon>
        <taxon>Stramenopiles</taxon>
        <taxon>Oomycota</taxon>
        <taxon>Peronosporomycetes</taxon>
        <taxon>Peronosporales</taxon>
        <taxon>Peronosporaceae</taxon>
        <taxon>Phytophthora</taxon>
    </lineage>
</organism>
<evidence type="ECO:0008006" key="3">
    <source>
        <dbReference type="Google" id="ProtNLM"/>
    </source>
</evidence>
<accession>A0A225UVA0</accession>